<dbReference type="GO" id="GO:0005886">
    <property type="term" value="C:plasma membrane"/>
    <property type="evidence" value="ECO:0007669"/>
    <property type="project" value="UniProtKB-SubCell"/>
</dbReference>
<comment type="subcellular location">
    <subcellularLocation>
        <location evidence="10">Cell membrane</location>
        <topology evidence="10">Single-pass type II membrane protein</topology>
    </subcellularLocation>
    <subcellularLocation>
        <location evidence="1">Membrane</location>
    </subcellularLocation>
</comment>
<dbReference type="NCBIfam" id="NF009731">
    <property type="entry name" value="PRK13254.1-5"/>
    <property type="match status" value="1"/>
</dbReference>
<dbReference type="GO" id="GO:0017004">
    <property type="term" value="P:cytochrome complex assembly"/>
    <property type="evidence" value="ECO:0007669"/>
    <property type="project" value="UniProtKB-KW"/>
</dbReference>
<keyword evidence="2 10" id="KW-0349">Heme</keyword>
<evidence type="ECO:0000256" key="10">
    <source>
        <dbReference type="HAMAP-Rule" id="MF_01959"/>
    </source>
</evidence>
<dbReference type="NCBIfam" id="NF009727">
    <property type="entry name" value="PRK13254.1-1"/>
    <property type="match status" value="1"/>
</dbReference>
<dbReference type="Proteomes" id="UP000184040">
    <property type="component" value="Unassembled WGS sequence"/>
</dbReference>
<proteinExistence type="inferred from homology"/>
<keyword evidence="14" id="KW-1185">Reference proteome</keyword>
<comment type="similarity">
    <text evidence="10">Belongs to the CcmE/CycJ family.</text>
</comment>
<dbReference type="HAMAP" id="MF_01959">
    <property type="entry name" value="CcmE"/>
    <property type="match status" value="1"/>
</dbReference>
<accession>A0A1M6ABJ4</accession>
<feature type="binding site" description="covalent" evidence="10 11">
    <location>
        <position position="125"/>
    </location>
    <ligand>
        <name>heme</name>
        <dbReference type="ChEBI" id="CHEBI:30413"/>
    </ligand>
</feature>
<keyword evidence="7 10" id="KW-1133">Transmembrane helix</keyword>
<dbReference type="GO" id="GO:0020037">
    <property type="term" value="F:heme binding"/>
    <property type="evidence" value="ECO:0007669"/>
    <property type="project" value="InterPro"/>
</dbReference>
<evidence type="ECO:0000256" key="11">
    <source>
        <dbReference type="PIRSR" id="PIRSR604329-50"/>
    </source>
</evidence>
<dbReference type="InterPro" id="IPR004329">
    <property type="entry name" value="CcmE"/>
</dbReference>
<keyword evidence="8 10" id="KW-0408">Iron</keyword>
<dbReference type="GO" id="GO:0046872">
    <property type="term" value="F:metal ion binding"/>
    <property type="evidence" value="ECO:0007669"/>
    <property type="project" value="UniProtKB-KW"/>
</dbReference>
<keyword evidence="5 10" id="KW-0201">Cytochrome c-type biogenesis</keyword>
<dbReference type="Gene3D" id="2.40.50.140">
    <property type="entry name" value="Nucleic acid-binding proteins"/>
    <property type="match status" value="1"/>
</dbReference>
<name>A0A1M6ABJ4_9RHOB</name>
<keyword evidence="10" id="KW-1003">Cell membrane</keyword>
<keyword evidence="9 10" id="KW-0472">Membrane</keyword>
<dbReference type="SUPFAM" id="SSF82093">
    <property type="entry name" value="Heme chaperone CcmE"/>
    <property type="match status" value="1"/>
</dbReference>
<evidence type="ECO:0000256" key="1">
    <source>
        <dbReference type="ARBA" id="ARBA00004370"/>
    </source>
</evidence>
<feature type="binding site" description="axial binding residue" evidence="10 11">
    <location>
        <position position="129"/>
    </location>
    <ligand>
        <name>heme</name>
        <dbReference type="ChEBI" id="CHEBI:30413"/>
    </ligand>
    <ligandPart>
        <name>Fe</name>
        <dbReference type="ChEBI" id="CHEBI:18248"/>
    </ligandPart>
</feature>
<protein>
    <recommendedName>
        <fullName evidence="10">Cytochrome c-type biogenesis protein CcmE</fullName>
    </recommendedName>
    <alternativeName>
        <fullName evidence="10">Cytochrome c maturation protein E</fullName>
    </alternativeName>
    <alternativeName>
        <fullName evidence="10">Heme chaperone CcmE</fullName>
    </alternativeName>
</protein>
<evidence type="ECO:0000256" key="6">
    <source>
        <dbReference type="ARBA" id="ARBA00022968"/>
    </source>
</evidence>
<evidence type="ECO:0000256" key="3">
    <source>
        <dbReference type="ARBA" id="ARBA00022692"/>
    </source>
</evidence>
<reference evidence="13 14" key="1">
    <citation type="submission" date="2016-11" db="EMBL/GenBank/DDBJ databases">
        <authorList>
            <person name="Jaros S."/>
            <person name="Januszkiewicz K."/>
            <person name="Wedrychowicz H."/>
        </authorList>
    </citation>
    <scope>NUCLEOTIDE SEQUENCE [LARGE SCALE GENOMIC DNA]</scope>
    <source>
        <strain evidence="13 14">DSM 26892</strain>
    </source>
</reference>
<keyword evidence="4 10" id="KW-0479">Metal-binding</keyword>
<dbReference type="GO" id="GO:0017003">
    <property type="term" value="P:protein-heme linkage"/>
    <property type="evidence" value="ECO:0007669"/>
    <property type="project" value="UniProtKB-UniRule"/>
</dbReference>
<evidence type="ECO:0000256" key="4">
    <source>
        <dbReference type="ARBA" id="ARBA00022723"/>
    </source>
</evidence>
<feature type="topological domain" description="Extracellular" evidence="10">
    <location>
        <begin position="33"/>
        <end position="154"/>
    </location>
</feature>
<feature type="topological domain" description="Cytoplasmic" evidence="10">
    <location>
        <begin position="1"/>
        <end position="11"/>
    </location>
</feature>
<evidence type="ECO:0000313" key="13">
    <source>
        <dbReference type="EMBL" id="SHI33533.1"/>
    </source>
</evidence>
<comment type="function">
    <text evidence="10">Heme chaperone required for the biogenesis of c-type cytochromes. Transiently binds heme delivered by CcmC and transfers the heme to apo-cytochromes in a process facilitated by CcmF and CcmH.</text>
</comment>
<evidence type="ECO:0000313" key="14">
    <source>
        <dbReference type="Proteomes" id="UP000184040"/>
    </source>
</evidence>
<dbReference type="AlphaFoldDB" id="A0A1M6ABJ4"/>
<evidence type="ECO:0000256" key="12">
    <source>
        <dbReference type="SAM" id="Phobius"/>
    </source>
</evidence>
<dbReference type="InterPro" id="IPR012340">
    <property type="entry name" value="NA-bd_OB-fold"/>
</dbReference>
<keyword evidence="3 10" id="KW-0812">Transmembrane</keyword>
<dbReference type="STRING" id="313368.SAMN04488012_10155"/>
<dbReference type="Pfam" id="PF03100">
    <property type="entry name" value="CcmE"/>
    <property type="match status" value="1"/>
</dbReference>
<evidence type="ECO:0000256" key="2">
    <source>
        <dbReference type="ARBA" id="ARBA00022617"/>
    </source>
</evidence>
<dbReference type="RefSeq" id="WP_073125330.1">
    <property type="nucleotide sequence ID" value="NZ_FQZA01000001.1"/>
</dbReference>
<dbReference type="InterPro" id="IPR036127">
    <property type="entry name" value="CcmE-like_sf"/>
</dbReference>
<sequence length="154" mass="16278">MALTTLKKKRRIQVIAIGMMALVVSTALIGYAMRDGINFFRSPSQVAEAPPAPNEVFRIGGLVADGSLLRGQGETITFAVTDGAATIPVAYTGVLPDLFGEGEGMVGTGRFVDGTFQATEILAKHDESYMPKEVVDALKEQGVYQDPNAGVATN</sequence>
<dbReference type="PANTHER" id="PTHR34128:SF2">
    <property type="entry name" value="CYTOCHROME C-TYPE BIOGENESIS PROTEIN CCME HOMOLOG, MITOCHONDRIAL"/>
    <property type="match status" value="1"/>
</dbReference>
<evidence type="ECO:0000256" key="7">
    <source>
        <dbReference type="ARBA" id="ARBA00022989"/>
    </source>
</evidence>
<organism evidence="13 14">
    <name type="scientific">Palleronia salina</name>
    <dbReference type="NCBI Taxonomy" id="313368"/>
    <lineage>
        <taxon>Bacteria</taxon>
        <taxon>Pseudomonadati</taxon>
        <taxon>Pseudomonadota</taxon>
        <taxon>Alphaproteobacteria</taxon>
        <taxon>Rhodobacterales</taxon>
        <taxon>Roseobacteraceae</taxon>
        <taxon>Palleronia</taxon>
    </lineage>
</organism>
<gene>
    <name evidence="10" type="primary">ccmE</name>
    <name evidence="10" type="synonym">cycJ</name>
    <name evidence="13" type="ORF">SAMN04488012_10155</name>
</gene>
<dbReference type="EMBL" id="FQZA01000001">
    <property type="protein sequence ID" value="SHI33533.1"/>
    <property type="molecule type" value="Genomic_DNA"/>
</dbReference>
<dbReference type="PANTHER" id="PTHR34128">
    <property type="entry name" value="CYTOCHROME C-TYPE BIOGENESIS PROTEIN CCME HOMOLOG, MITOCHONDRIAL"/>
    <property type="match status" value="1"/>
</dbReference>
<evidence type="ECO:0000256" key="9">
    <source>
        <dbReference type="ARBA" id="ARBA00023136"/>
    </source>
</evidence>
<feature type="transmembrane region" description="Helical" evidence="12">
    <location>
        <begin position="12"/>
        <end position="33"/>
    </location>
</feature>
<evidence type="ECO:0000256" key="8">
    <source>
        <dbReference type="ARBA" id="ARBA00023004"/>
    </source>
</evidence>
<keyword evidence="6 10" id="KW-0735">Signal-anchor</keyword>
<evidence type="ECO:0000256" key="5">
    <source>
        <dbReference type="ARBA" id="ARBA00022748"/>
    </source>
</evidence>